<feature type="region of interest" description="Disordered" evidence="1">
    <location>
        <begin position="1"/>
        <end position="34"/>
    </location>
</feature>
<protein>
    <submittedName>
        <fullName evidence="2">Uncharacterized protein</fullName>
    </submittedName>
</protein>
<gene>
    <name evidence="4" type="ORF">PF005_g11980</name>
    <name evidence="3" type="ORF">PF006_g11217</name>
    <name evidence="2" type="ORF">PF007_g12223</name>
</gene>
<evidence type="ECO:0000256" key="1">
    <source>
        <dbReference type="SAM" id="MobiDB-lite"/>
    </source>
</evidence>
<comment type="caution">
    <text evidence="2">The sequence shown here is derived from an EMBL/GenBank/DDBJ whole genome shotgun (WGS) entry which is preliminary data.</text>
</comment>
<reference evidence="5 6" key="1">
    <citation type="submission" date="2018-08" db="EMBL/GenBank/DDBJ databases">
        <title>Genomic investigation of the strawberry pathogen Phytophthora fragariae indicates pathogenicity is determined by transcriptional variation in three key races.</title>
        <authorList>
            <person name="Adams T.M."/>
            <person name="Armitage A.D."/>
            <person name="Sobczyk M.K."/>
            <person name="Bates H.J."/>
            <person name="Dunwell J.M."/>
            <person name="Nellist C.F."/>
            <person name="Harrison R.J."/>
        </authorList>
    </citation>
    <scope>NUCLEOTIDE SEQUENCE [LARGE SCALE GENOMIC DNA]</scope>
    <source>
        <strain evidence="4 5">NOV-27</strain>
        <strain evidence="3 6">NOV-5</strain>
        <strain evidence="2 7">NOV-71</strain>
    </source>
</reference>
<keyword evidence="5" id="KW-1185">Reference proteome</keyword>
<dbReference type="Proteomes" id="UP000433483">
    <property type="component" value="Unassembled WGS sequence"/>
</dbReference>
<evidence type="ECO:0000313" key="6">
    <source>
        <dbReference type="Proteomes" id="UP000440732"/>
    </source>
</evidence>
<dbReference type="Proteomes" id="UP000440732">
    <property type="component" value="Unassembled WGS sequence"/>
</dbReference>
<evidence type="ECO:0000313" key="7">
    <source>
        <dbReference type="Proteomes" id="UP000441208"/>
    </source>
</evidence>
<sequence>MASPTESLADRMAAASIRSRGGSPASPPMRMPGLRLQIPNPFEALETPGEEETEAVQDAEMATASPEAFEMQR</sequence>
<dbReference type="Proteomes" id="UP000441208">
    <property type="component" value="Unassembled WGS sequence"/>
</dbReference>
<feature type="non-terminal residue" evidence="2">
    <location>
        <position position="73"/>
    </location>
</feature>
<evidence type="ECO:0000313" key="3">
    <source>
        <dbReference type="EMBL" id="KAE9143772.1"/>
    </source>
</evidence>
<proteinExistence type="predicted"/>
<dbReference type="EMBL" id="QXGA01000592">
    <property type="protein sequence ID" value="KAE9143772.1"/>
    <property type="molecule type" value="Genomic_DNA"/>
</dbReference>
<dbReference type="EMBL" id="QXFZ01000636">
    <property type="protein sequence ID" value="KAE9109461.1"/>
    <property type="molecule type" value="Genomic_DNA"/>
</dbReference>
<evidence type="ECO:0000313" key="2">
    <source>
        <dbReference type="EMBL" id="KAE9109461.1"/>
    </source>
</evidence>
<accession>A0A6A3S4S6</accession>
<dbReference type="EMBL" id="QXGB01000617">
    <property type="protein sequence ID" value="KAE9208990.1"/>
    <property type="molecule type" value="Genomic_DNA"/>
</dbReference>
<name>A0A6A3S4S6_9STRA</name>
<evidence type="ECO:0000313" key="5">
    <source>
        <dbReference type="Proteomes" id="UP000433483"/>
    </source>
</evidence>
<evidence type="ECO:0000313" key="4">
    <source>
        <dbReference type="EMBL" id="KAE9208990.1"/>
    </source>
</evidence>
<organism evidence="2 7">
    <name type="scientific">Phytophthora fragariae</name>
    <dbReference type="NCBI Taxonomy" id="53985"/>
    <lineage>
        <taxon>Eukaryota</taxon>
        <taxon>Sar</taxon>
        <taxon>Stramenopiles</taxon>
        <taxon>Oomycota</taxon>
        <taxon>Peronosporomycetes</taxon>
        <taxon>Peronosporales</taxon>
        <taxon>Peronosporaceae</taxon>
        <taxon>Phytophthora</taxon>
    </lineage>
</organism>
<dbReference type="AlphaFoldDB" id="A0A6A3S4S6"/>